<reference evidence="14 15" key="1">
    <citation type="submission" date="2023-05" db="EMBL/GenBank/DDBJ databases">
        <authorList>
            <person name="Guo Y."/>
        </authorList>
    </citation>
    <scope>NUCLEOTIDE SEQUENCE [LARGE SCALE GENOMIC DNA]</scope>
    <source>
        <strain evidence="14 15">GR2756</strain>
    </source>
</reference>
<dbReference type="PANTHER" id="PTHR30069:SF53">
    <property type="entry name" value="COLICIN I RECEPTOR-RELATED"/>
    <property type="match status" value="1"/>
</dbReference>
<dbReference type="PROSITE" id="PS52016">
    <property type="entry name" value="TONB_DEPENDENT_REC_3"/>
    <property type="match status" value="1"/>
</dbReference>
<organism evidence="14 15">
    <name type="scientific">Sphingosinicella rhizophila</name>
    <dbReference type="NCBI Taxonomy" id="3050082"/>
    <lineage>
        <taxon>Bacteria</taxon>
        <taxon>Pseudomonadati</taxon>
        <taxon>Pseudomonadota</taxon>
        <taxon>Alphaproteobacteria</taxon>
        <taxon>Sphingomonadales</taxon>
        <taxon>Sphingosinicellaceae</taxon>
        <taxon>Sphingosinicella</taxon>
    </lineage>
</organism>
<name>A0ABU3Q2N4_9SPHN</name>
<evidence type="ECO:0000256" key="11">
    <source>
        <dbReference type="RuleBase" id="RU003357"/>
    </source>
</evidence>
<evidence type="ECO:0000256" key="10">
    <source>
        <dbReference type="PROSITE-ProRule" id="PRU01360"/>
    </source>
</evidence>
<dbReference type="EMBL" id="JAVUPU010000001">
    <property type="protein sequence ID" value="MDT9597678.1"/>
    <property type="molecule type" value="Genomic_DNA"/>
</dbReference>
<dbReference type="InterPro" id="IPR036942">
    <property type="entry name" value="Beta-barrel_TonB_sf"/>
</dbReference>
<dbReference type="InterPro" id="IPR000531">
    <property type="entry name" value="Beta-barrel_TonB"/>
</dbReference>
<evidence type="ECO:0000259" key="12">
    <source>
        <dbReference type="Pfam" id="PF00593"/>
    </source>
</evidence>
<evidence type="ECO:0000256" key="9">
    <source>
        <dbReference type="ARBA" id="ARBA00023237"/>
    </source>
</evidence>
<evidence type="ECO:0000256" key="4">
    <source>
        <dbReference type="ARBA" id="ARBA00022692"/>
    </source>
</evidence>
<dbReference type="InterPro" id="IPR039426">
    <property type="entry name" value="TonB-dep_rcpt-like"/>
</dbReference>
<keyword evidence="6" id="KW-0406">Ion transport</keyword>
<keyword evidence="3 10" id="KW-1134">Transmembrane beta strand</keyword>
<comment type="caution">
    <text evidence="14">The sequence shown here is derived from an EMBL/GenBank/DDBJ whole genome shotgun (WGS) entry which is preliminary data.</text>
</comment>
<evidence type="ECO:0000256" key="6">
    <source>
        <dbReference type="ARBA" id="ARBA00023065"/>
    </source>
</evidence>
<keyword evidence="15" id="KW-1185">Reference proteome</keyword>
<keyword evidence="7 11" id="KW-0798">TonB box</keyword>
<feature type="domain" description="TonB-dependent receptor-like beta-barrel" evidence="12">
    <location>
        <begin position="243"/>
        <end position="599"/>
    </location>
</feature>
<keyword evidence="8 10" id="KW-0472">Membrane</keyword>
<dbReference type="PANTHER" id="PTHR30069">
    <property type="entry name" value="TONB-DEPENDENT OUTER MEMBRANE RECEPTOR"/>
    <property type="match status" value="1"/>
</dbReference>
<dbReference type="Pfam" id="PF07715">
    <property type="entry name" value="Plug"/>
    <property type="match status" value="1"/>
</dbReference>
<sequence>MNPLIFVGVAAAAAQQHLPASDDADAVIVVTGAREPVLVDQAPVSATIFDRRQLESLSSPVASDVLRLSPGVSVSSTGPKGTQTQIRIRGAEANHSLLFVDGIRFNDPAAGGEPRFELLTTDSLSRVEIVRGPQSALWGSDALGGVIAVETARADAGTRFSGLGEYGSHDSVRASAQFAHRAERFELSGSAGLVRSDGIDSFGNGGERDGFDNRQASLKAVFHPSLSGEIGVVGHWVEGKSQYDGFDPVTFQRADTLDATENRIFAMRGWGSFDWNGWSLLLDADYLDSVNRNRLGETPLNSTFGQRFTAGGQVSRQLGAHRFTAAVEHEREDFRGRDQTYGGATDQDRSRHLTAFIAAWRADWAKAISTDVTVRHDDFSASPGATTLRAALLVRPTSQWTVHVAYGEGVAQPTFYDLYGFFPGSFIGNPDLVSESARGWEAGVRWRGSQASLGVSAFTNHLRNEIVDTFDSTTFLSSTANVDGKSRRRGIEFDAQYRLAGIGDLAVNYTYLDADDRQAVGGVQLREVRRPRHSGNVALTGSWGAFDWGASLAYVGKRADTDFDLFPARRIILDDYVLASLKLGYKLTREIEAYARVENAFDDKYRDVVGYSTAGRTIYAGLRFRFGE</sequence>
<gene>
    <name evidence="14" type="ORF">RQX22_01785</name>
</gene>
<evidence type="ECO:0000256" key="1">
    <source>
        <dbReference type="ARBA" id="ARBA00004571"/>
    </source>
</evidence>
<keyword evidence="5" id="KW-0732">Signal</keyword>
<dbReference type="CDD" id="cd01347">
    <property type="entry name" value="ligand_gated_channel"/>
    <property type="match status" value="1"/>
</dbReference>
<dbReference type="Proteomes" id="UP001259572">
    <property type="component" value="Unassembled WGS sequence"/>
</dbReference>
<dbReference type="Gene3D" id="2.170.130.10">
    <property type="entry name" value="TonB-dependent receptor, plug domain"/>
    <property type="match status" value="1"/>
</dbReference>
<protein>
    <submittedName>
        <fullName evidence="14">TonB-dependent receptor</fullName>
    </submittedName>
</protein>
<evidence type="ECO:0000313" key="15">
    <source>
        <dbReference type="Proteomes" id="UP001259572"/>
    </source>
</evidence>
<dbReference type="InterPro" id="IPR037066">
    <property type="entry name" value="Plug_dom_sf"/>
</dbReference>
<keyword evidence="4 10" id="KW-0812">Transmembrane</keyword>
<feature type="domain" description="TonB-dependent receptor plug" evidence="13">
    <location>
        <begin position="41"/>
        <end position="146"/>
    </location>
</feature>
<evidence type="ECO:0000256" key="8">
    <source>
        <dbReference type="ARBA" id="ARBA00023136"/>
    </source>
</evidence>
<evidence type="ECO:0000256" key="3">
    <source>
        <dbReference type="ARBA" id="ARBA00022452"/>
    </source>
</evidence>
<evidence type="ECO:0000313" key="14">
    <source>
        <dbReference type="EMBL" id="MDT9597678.1"/>
    </source>
</evidence>
<evidence type="ECO:0000256" key="7">
    <source>
        <dbReference type="ARBA" id="ARBA00023077"/>
    </source>
</evidence>
<dbReference type="Pfam" id="PF00593">
    <property type="entry name" value="TonB_dep_Rec_b-barrel"/>
    <property type="match status" value="1"/>
</dbReference>
<dbReference type="InterPro" id="IPR012910">
    <property type="entry name" value="Plug_dom"/>
</dbReference>
<keyword evidence="9 10" id="KW-0998">Cell outer membrane</keyword>
<evidence type="ECO:0000256" key="2">
    <source>
        <dbReference type="ARBA" id="ARBA00022448"/>
    </source>
</evidence>
<proteinExistence type="inferred from homology"/>
<keyword evidence="2 10" id="KW-0813">Transport</keyword>
<dbReference type="RefSeq" id="WP_315723083.1">
    <property type="nucleotide sequence ID" value="NZ_JAVUPU010000001.1"/>
</dbReference>
<comment type="subcellular location">
    <subcellularLocation>
        <location evidence="1 10">Cell outer membrane</location>
        <topology evidence="1 10">Multi-pass membrane protein</topology>
    </subcellularLocation>
</comment>
<dbReference type="Gene3D" id="2.40.170.20">
    <property type="entry name" value="TonB-dependent receptor, beta-barrel domain"/>
    <property type="match status" value="1"/>
</dbReference>
<dbReference type="SUPFAM" id="SSF56935">
    <property type="entry name" value="Porins"/>
    <property type="match status" value="1"/>
</dbReference>
<evidence type="ECO:0000259" key="13">
    <source>
        <dbReference type="Pfam" id="PF07715"/>
    </source>
</evidence>
<evidence type="ECO:0000256" key="5">
    <source>
        <dbReference type="ARBA" id="ARBA00022729"/>
    </source>
</evidence>
<keyword evidence="14" id="KW-0675">Receptor</keyword>
<accession>A0ABU3Q2N4</accession>
<comment type="similarity">
    <text evidence="10 11">Belongs to the TonB-dependent receptor family.</text>
</comment>